<dbReference type="PANTHER" id="PTHR10091">
    <property type="entry name" value="ALDOSE-1-EPIMERASE"/>
    <property type="match status" value="1"/>
</dbReference>
<dbReference type="CDD" id="cd09019">
    <property type="entry name" value="galactose_mutarotase_like"/>
    <property type="match status" value="1"/>
</dbReference>
<dbReference type="InterPro" id="IPR015443">
    <property type="entry name" value="Aldose_1-epimerase"/>
</dbReference>
<keyword evidence="4 5" id="KW-0119">Carbohydrate metabolism</keyword>
<evidence type="ECO:0000256" key="3">
    <source>
        <dbReference type="ARBA" id="ARBA00023235"/>
    </source>
</evidence>
<comment type="similarity">
    <text evidence="2 5">Belongs to the aldose epimerase family.</text>
</comment>
<dbReference type="InterPro" id="IPR014718">
    <property type="entry name" value="GH-type_carb-bd"/>
</dbReference>
<dbReference type="InterPro" id="IPR008183">
    <property type="entry name" value="Aldose_1/G6P_1-epimerase"/>
</dbReference>
<evidence type="ECO:0000256" key="4">
    <source>
        <dbReference type="ARBA" id="ARBA00023277"/>
    </source>
</evidence>
<dbReference type="PANTHER" id="PTHR10091:SF0">
    <property type="entry name" value="GALACTOSE MUTAROTASE"/>
    <property type="match status" value="1"/>
</dbReference>
<comment type="catalytic activity">
    <reaction evidence="5">
        <text>alpha-D-glucose = beta-D-glucose</text>
        <dbReference type="Rhea" id="RHEA:10264"/>
        <dbReference type="ChEBI" id="CHEBI:15903"/>
        <dbReference type="ChEBI" id="CHEBI:17925"/>
        <dbReference type="EC" id="5.1.3.3"/>
    </reaction>
</comment>
<dbReference type="PIRSF" id="PIRSF005096">
    <property type="entry name" value="GALM"/>
    <property type="match status" value="1"/>
</dbReference>
<accession>A0ABY3RMM5</accession>
<name>A0ABY3RMM5_9BRAD</name>
<dbReference type="RefSeq" id="WP_231327497.1">
    <property type="nucleotide sequence ID" value="NZ_CP088156.1"/>
</dbReference>
<evidence type="ECO:0000313" key="7">
    <source>
        <dbReference type="Proteomes" id="UP001431010"/>
    </source>
</evidence>
<dbReference type="Gene3D" id="2.70.98.10">
    <property type="match status" value="1"/>
</dbReference>
<sequence length="348" mass="38185">MQNRVFGHVDGGDIHEITLRSDNGIEARILTWGAVVRDLSIPTARGRQRVVVGYDTLEDYVADTAYAGAIAGRFANRIRNGRFDLDGRVCQLPLNQDGKHTLHGGGDGQSFSRRPWTLEAHDPSSVAMSLRSPDGDAGFPGNLDVRCVYRLLGPATLQVELAATTDAPTLCNLASHGYFNLELPAGFADAAVPNAIDHEFVAEADFYTPVDDDLIPTGEIRLTSGTPFDFHRQRPLRNPENVTYDIGFVLRRQPLPGNDLVHAGTLFGPRTGMALDVFTTEPHLQLYDGGSFKGPAVGLDGARYGKHCGICLEPQRYPDSPNHRHFSDAVLRPGDTYRQVTEYRFRAS</sequence>
<keyword evidence="3 5" id="KW-0413">Isomerase</keyword>
<organism evidence="6 7">
    <name type="scientific">Bradyrhizobium ontarionense</name>
    <dbReference type="NCBI Taxonomy" id="2898149"/>
    <lineage>
        <taxon>Bacteria</taxon>
        <taxon>Pseudomonadati</taxon>
        <taxon>Pseudomonadota</taxon>
        <taxon>Alphaproteobacteria</taxon>
        <taxon>Hyphomicrobiales</taxon>
        <taxon>Nitrobacteraceae</taxon>
        <taxon>Bradyrhizobium</taxon>
    </lineage>
</organism>
<dbReference type="Proteomes" id="UP001431010">
    <property type="component" value="Chromosome"/>
</dbReference>
<protein>
    <recommendedName>
        <fullName evidence="5">Aldose 1-epimerase</fullName>
        <ecNumber evidence="5">5.1.3.3</ecNumber>
    </recommendedName>
</protein>
<reference evidence="6" key="1">
    <citation type="journal article" date="2024" name="Antonie Van Leeuwenhoek">
        <title>Bradyrhizobium ontarionense sp. nov., a novel bacterial symbiont isolated from Aeschynomene indica (Indian jointvetch), harbours photosynthesis, nitrogen fixation and nitrous oxide (N2O) reductase genes.</title>
        <authorList>
            <person name="Bromfield E.S.P."/>
            <person name="Cloutier S."/>
        </authorList>
    </citation>
    <scope>NUCLEOTIDE SEQUENCE</scope>
    <source>
        <strain evidence="6">A19</strain>
    </source>
</reference>
<gene>
    <name evidence="6" type="ORF">LQG66_17880</name>
</gene>
<evidence type="ECO:0000256" key="2">
    <source>
        <dbReference type="ARBA" id="ARBA00006206"/>
    </source>
</evidence>
<evidence type="ECO:0000256" key="5">
    <source>
        <dbReference type="PIRNR" id="PIRNR005096"/>
    </source>
</evidence>
<dbReference type="EC" id="5.1.3.3" evidence="5"/>
<evidence type="ECO:0000256" key="1">
    <source>
        <dbReference type="ARBA" id="ARBA00005028"/>
    </source>
</evidence>
<dbReference type="EMBL" id="CP088156">
    <property type="protein sequence ID" value="UFZ08048.1"/>
    <property type="molecule type" value="Genomic_DNA"/>
</dbReference>
<dbReference type="InterPro" id="IPR011013">
    <property type="entry name" value="Gal_mutarotase_sf_dom"/>
</dbReference>
<keyword evidence="7" id="KW-1185">Reference proteome</keyword>
<dbReference type="InterPro" id="IPR047215">
    <property type="entry name" value="Galactose_mutarotase-like"/>
</dbReference>
<dbReference type="Pfam" id="PF01263">
    <property type="entry name" value="Aldose_epim"/>
    <property type="match status" value="1"/>
</dbReference>
<comment type="pathway">
    <text evidence="1 5">Carbohydrate metabolism; hexose metabolism.</text>
</comment>
<dbReference type="SUPFAM" id="SSF74650">
    <property type="entry name" value="Galactose mutarotase-like"/>
    <property type="match status" value="1"/>
</dbReference>
<proteinExistence type="inferred from homology"/>
<evidence type="ECO:0000313" key="6">
    <source>
        <dbReference type="EMBL" id="UFZ08048.1"/>
    </source>
</evidence>